<evidence type="ECO:0000256" key="2">
    <source>
        <dbReference type="ARBA" id="ARBA00004370"/>
    </source>
</evidence>
<gene>
    <name evidence="14" type="ORF">PG986_011032</name>
</gene>
<comment type="caution">
    <text evidence="14">The sequence shown here is derived from an EMBL/GenBank/DDBJ whole genome shotgun (WGS) entry which is preliminary data.</text>
</comment>
<evidence type="ECO:0000313" key="15">
    <source>
        <dbReference type="Proteomes" id="UP001391051"/>
    </source>
</evidence>
<evidence type="ECO:0000313" key="14">
    <source>
        <dbReference type="EMBL" id="KAK7946711.1"/>
    </source>
</evidence>
<dbReference type="InterPro" id="IPR036396">
    <property type="entry name" value="Cyt_P450_sf"/>
</dbReference>
<keyword evidence="4 12" id="KW-0349">Heme</keyword>
<keyword evidence="15" id="KW-1185">Reference proteome</keyword>
<dbReference type="Proteomes" id="UP001391051">
    <property type="component" value="Unassembled WGS sequence"/>
</dbReference>
<dbReference type="PANTHER" id="PTHR24305:SF112">
    <property type="entry name" value="L-ORNITHINE-N5-MONOOXYGENASE (EUROFUNG)"/>
    <property type="match status" value="1"/>
</dbReference>
<evidence type="ECO:0000256" key="3">
    <source>
        <dbReference type="ARBA" id="ARBA00010617"/>
    </source>
</evidence>
<keyword evidence="9 12" id="KW-0408">Iron</keyword>
<dbReference type="EMBL" id="JAQQWE010000007">
    <property type="protein sequence ID" value="KAK7946711.1"/>
    <property type="molecule type" value="Genomic_DNA"/>
</dbReference>
<keyword evidence="11 13" id="KW-0472">Membrane</keyword>
<dbReference type="InterPro" id="IPR050121">
    <property type="entry name" value="Cytochrome_P450_monoxygenase"/>
</dbReference>
<evidence type="ECO:0000256" key="6">
    <source>
        <dbReference type="ARBA" id="ARBA00022723"/>
    </source>
</evidence>
<keyword evidence="6 12" id="KW-0479">Metal-binding</keyword>
<dbReference type="Pfam" id="PF00067">
    <property type="entry name" value="p450"/>
    <property type="match status" value="1"/>
</dbReference>
<keyword evidence="8 12" id="KW-0560">Oxidoreductase</keyword>
<dbReference type="RefSeq" id="XP_066696745.1">
    <property type="nucleotide sequence ID" value="XM_066847254.1"/>
</dbReference>
<evidence type="ECO:0000256" key="13">
    <source>
        <dbReference type="SAM" id="Phobius"/>
    </source>
</evidence>
<keyword evidence="7 13" id="KW-1133">Transmembrane helix</keyword>
<protein>
    <recommendedName>
        <fullName evidence="16">Cytochrome P450</fullName>
    </recommendedName>
</protein>
<evidence type="ECO:0000256" key="5">
    <source>
        <dbReference type="ARBA" id="ARBA00022692"/>
    </source>
</evidence>
<evidence type="ECO:0000256" key="11">
    <source>
        <dbReference type="ARBA" id="ARBA00023136"/>
    </source>
</evidence>
<evidence type="ECO:0000256" key="8">
    <source>
        <dbReference type="ARBA" id="ARBA00023002"/>
    </source>
</evidence>
<dbReference type="PROSITE" id="PS00086">
    <property type="entry name" value="CYTOCHROME_P450"/>
    <property type="match status" value="1"/>
</dbReference>
<accession>A0ABR1Q3X4</accession>
<evidence type="ECO:0000256" key="7">
    <source>
        <dbReference type="ARBA" id="ARBA00022989"/>
    </source>
</evidence>
<evidence type="ECO:0000256" key="1">
    <source>
        <dbReference type="ARBA" id="ARBA00001971"/>
    </source>
</evidence>
<dbReference type="PRINTS" id="PR00463">
    <property type="entry name" value="EP450I"/>
</dbReference>
<dbReference type="SUPFAM" id="SSF48264">
    <property type="entry name" value="Cytochrome P450"/>
    <property type="match status" value="1"/>
</dbReference>
<dbReference type="InterPro" id="IPR017972">
    <property type="entry name" value="Cyt_P450_CS"/>
</dbReference>
<keyword evidence="5 13" id="KW-0812">Transmembrane</keyword>
<sequence>MVYLSALGLLCGLVAHHGVFIRGEWHMRIAHIIVTHAALCIAALYFLYGSHDSWKDALAALTRISASYFSSLCTSIITYRLFFHATSSFPGPKLAGATKLWHVFHTLDSKNFIFLQRLHRKYGPVVRTVLDEGRSQTTKDVWCDVLKPYESAVFTRDVSLHKTWRRSWSQSVSNRRMDIYRPRIAALAERVSLSLLNGCAPVDVGEVMSWFSFDAMGDVLFGEDFGLISSRSLHPGIASRDKALSLLGPLEGAIWIARLGFLLNPILGWAQAWYDMLAFCEEQTRKRTQRGECLSKPDMASFFIQEHRQDSEIRDKQSRDHLLSGTMVSAVVAGSDTTRASLIVLCWFLAKYPIHAERVRSEIRDDENIDTMPHLNGVINEVLRLVPPAMTGNSRITGPRGLEIGGIFNPPFTKVTAPKYPIMRMESAFMFPDEFLPERWYSRPELILDERAFGPFGFGNRLCVGKALARAELGCIAMALLKRFSIRFTPGYDPSTM</sequence>
<evidence type="ECO:0008006" key="16">
    <source>
        <dbReference type="Google" id="ProtNLM"/>
    </source>
</evidence>
<dbReference type="InterPro" id="IPR001128">
    <property type="entry name" value="Cyt_P450"/>
</dbReference>
<comment type="similarity">
    <text evidence="3 12">Belongs to the cytochrome P450 family.</text>
</comment>
<dbReference type="PANTHER" id="PTHR24305">
    <property type="entry name" value="CYTOCHROME P450"/>
    <property type="match status" value="1"/>
</dbReference>
<feature type="transmembrane region" description="Helical" evidence="13">
    <location>
        <begin position="60"/>
        <end position="82"/>
    </location>
</feature>
<evidence type="ECO:0000256" key="4">
    <source>
        <dbReference type="ARBA" id="ARBA00022617"/>
    </source>
</evidence>
<comment type="subcellular location">
    <subcellularLocation>
        <location evidence="2">Membrane</location>
    </subcellularLocation>
</comment>
<evidence type="ECO:0000256" key="12">
    <source>
        <dbReference type="RuleBase" id="RU000461"/>
    </source>
</evidence>
<comment type="cofactor">
    <cofactor evidence="1">
        <name>heme</name>
        <dbReference type="ChEBI" id="CHEBI:30413"/>
    </cofactor>
</comment>
<evidence type="ECO:0000256" key="10">
    <source>
        <dbReference type="ARBA" id="ARBA00023033"/>
    </source>
</evidence>
<dbReference type="InterPro" id="IPR002401">
    <property type="entry name" value="Cyt_P450_E_grp-I"/>
</dbReference>
<reference evidence="14 15" key="1">
    <citation type="submission" date="2023-01" db="EMBL/GenBank/DDBJ databases">
        <title>Analysis of 21 Apiospora genomes using comparative genomics revels a genus with tremendous synthesis potential of carbohydrate active enzymes and secondary metabolites.</title>
        <authorList>
            <person name="Sorensen T."/>
        </authorList>
    </citation>
    <scope>NUCLEOTIDE SEQUENCE [LARGE SCALE GENOMIC DNA]</scope>
    <source>
        <strain evidence="14 15">CBS 24483</strain>
    </source>
</reference>
<evidence type="ECO:0000256" key="9">
    <source>
        <dbReference type="ARBA" id="ARBA00023004"/>
    </source>
</evidence>
<proteinExistence type="inferred from homology"/>
<organism evidence="14 15">
    <name type="scientific">Apiospora aurea</name>
    <dbReference type="NCBI Taxonomy" id="335848"/>
    <lineage>
        <taxon>Eukaryota</taxon>
        <taxon>Fungi</taxon>
        <taxon>Dikarya</taxon>
        <taxon>Ascomycota</taxon>
        <taxon>Pezizomycotina</taxon>
        <taxon>Sordariomycetes</taxon>
        <taxon>Xylariomycetidae</taxon>
        <taxon>Amphisphaeriales</taxon>
        <taxon>Apiosporaceae</taxon>
        <taxon>Apiospora</taxon>
    </lineage>
</organism>
<dbReference type="GeneID" id="92080316"/>
<feature type="transmembrane region" description="Helical" evidence="13">
    <location>
        <begin position="28"/>
        <end position="48"/>
    </location>
</feature>
<name>A0ABR1Q3X4_9PEZI</name>
<dbReference type="PRINTS" id="PR00385">
    <property type="entry name" value="P450"/>
</dbReference>
<keyword evidence="10 12" id="KW-0503">Monooxygenase</keyword>
<dbReference type="Gene3D" id="1.10.630.10">
    <property type="entry name" value="Cytochrome P450"/>
    <property type="match status" value="1"/>
</dbReference>